<comment type="caution">
    <text evidence="5">The sequence shown here is derived from an EMBL/GenBank/DDBJ whole genome shotgun (WGS) entry which is preliminary data.</text>
</comment>
<dbReference type="InterPro" id="IPR001482">
    <property type="entry name" value="T2SS/T4SS_dom"/>
</dbReference>
<dbReference type="AlphaFoldDB" id="A0A1G1WNR8"/>
<dbReference type="PANTHER" id="PTHR30258:SF1">
    <property type="entry name" value="PROTEIN TRANSPORT PROTEIN HOFB HOMOLOG"/>
    <property type="match status" value="1"/>
</dbReference>
<dbReference type="SUPFAM" id="SSF52540">
    <property type="entry name" value="P-loop containing nucleoside triphosphate hydrolases"/>
    <property type="match status" value="1"/>
</dbReference>
<dbReference type="GO" id="GO:0005886">
    <property type="term" value="C:plasma membrane"/>
    <property type="evidence" value="ECO:0007669"/>
    <property type="project" value="TreeGrafter"/>
</dbReference>
<dbReference type="PROSITE" id="PS00662">
    <property type="entry name" value="T2SP_E"/>
    <property type="match status" value="1"/>
</dbReference>
<dbReference type="Proteomes" id="UP000178068">
    <property type="component" value="Unassembled WGS sequence"/>
</dbReference>
<protein>
    <recommendedName>
        <fullName evidence="4">Bacterial type II secretion system protein E domain-containing protein</fullName>
    </recommendedName>
</protein>
<dbReference type="FunFam" id="3.40.50.300:FF:000398">
    <property type="entry name" value="Type IV pilus assembly ATPase PilB"/>
    <property type="match status" value="1"/>
</dbReference>
<dbReference type="STRING" id="1802603.A3F35_01490"/>
<dbReference type="EMBL" id="MHCZ01000034">
    <property type="protein sequence ID" value="OGY29385.1"/>
    <property type="molecule type" value="Genomic_DNA"/>
</dbReference>
<accession>A0A1G1WNR8</accession>
<dbReference type="InterPro" id="IPR037257">
    <property type="entry name" value="T2SS_E_N_sf"/>
</dbReference>
<feature type="domain" description="Bacterial type II secretion system protein E" evidence="4">
    <location>
        <begin position="373"/>
        <end position="387"/>
    </location>
</feature>
<evidence type="ECO:0000259" key="4">
    <source>
        <dbReference type="PROSITE" id="PS00662"/>
    </source>
</evidence>
<dbReference type="Gene3D" id="3.30.450.90">
    <property type="match status" value="1"/>
</dbReference>
<gene>
    <name evidence="5" type="ORF">A3F35_01490</name>
</gene>
<dbReference type="GO" id="GO:0005524">
    <property type="term" value="F:ATP binding"/>
    <property type="evidence" value="ECO:0007669"/>
    <property type="project" value="UniProtKB-KW"/>
</dbReference>
<dbReference type="GO" id="GO:0016887">
    <property type="term" value="F:ATP hydrolysis activity"/>
    <property type="evidence" value="ECO:0007669"/>
    <property type="project" value="TreeGrafter"/>
</dbReference>
<reference evidence="5 6" key="1">
    <citation type="journal article" date="2016" name="Nat. Commun.">
        <title>Thousands of microbial genomes shed light on interconnected biogeochemical processes in an aquifer system.</title>
        <authorList>
            <person name="Anantharaman K."/>
            <person name="Brown C.T."/>
            <person name="Hug L.A."/>
            <person name="Sharon I."/>
            <person name="Castelle C.J."/>
            <person name="Probst A.J."/>
            <person name="Thomas B.C."/>
            <person name="Singh A."/>
            <person name="Wilkins M.J."/>
            <person name="Karaoz U."/>
            <person name="Brodie E.L."/>
            <person name="Williams K.H."/>
            <person name="Hubbard S.S."/>
            <person name="Banfield J.F."/>
        </authorList>
    </citation>
    <scope>NUCLEOTIDE SEQUENCE [LARGE SCALE GENOMIC DNA]</scope>
</reference>
<organism evidence="5 6">
    <name type="scientific">Candidatus Woykebacteria bacterium RIFCSPHIGHO2_12_FULL_45_10</name>
    <dbReference type="NCBI Taxonomy" id="1802603"/>
    <lineage>
        <taxon>Bacteria</taxon>
        <taxon>Candidatus Woykeibacteriota</taxon>
    </lineage>
</organism>
<dbReference type="Gene3D" id="3.40.50.300">
    <property type="entry name" value="P-loop containing nucleotide triphosphate hydrolases"/>
    <property type="match status" value="1"/>
</dbReference>
<name>A0A1G1WNR8_9BACT</name>
<evidence type="ECO:0000256" key="1">
    <source>
        <dbReference type="ARBA" id="ARBA00006611"/>
    </source>
</evidence>
<evidence type="ECO:0000313" key="6">
    <source>
        <dbReference type="Proteomes" id="UP000178068"/>
    </source>
</evidence>
<dbReference type="SUPFAM" id="SSF160246">
    <property type="entry name" value="EspE N-terminal domain-like"/>
    <property type="match status" value="1"/>
</dbReference>
<dbReference type="CDD" id="cd01129">
    <property type="entry name" value="PulE-GspE-like"/>
    <property type="match status" value="1"/>
</dbReference>
<comment type="similarity">
    <text evidence="1">Belongs to the GSP E family.</text>
</comment>
<evidence type="ECO:0000313" key="5">
    <source>
        <dbReference type="EMBL" id="OGY29385.1"/>
    </source>
</evidence>
<keyword evidence="3" id="KW-0067">ATP-binding</keyword>
<dbReference type="Gene3D" id="3.30.300.160">
    <property type="entry name" value="Type II secretion system, protein E, N-terminal domain"/>
    <property type="match status" value="1"/>
</dbReference>
<proteinExistence type="inferred from homology"/>
<dbReference type="PANTHER" id="PTHR30258">
    <property type="entry name" value="TYPE II SECRETION SYSTEM PROTEIN GSPE-RELATED"/>
    <property type="match status" value="1"/>
</dbReference>
<dbReference type="Pfam" id="PF00437">
    <property type="entry name" value="T2SSE"/>
    <property type="match status" value="1"/>
</dbReference>
<evidence type="ECO:0000256" key="3">
    <source>
        <dbReference type="ARBA" id="ARBA00022840"/>
    </source>
</evidence>
<dbReference type="InterPro" id="IPR007831">
    <property type="entry name" value="T2SS_GspE_N"/>
</dbReference>
<sequence>MLLTDKDIKEAIAGSGFATEADVASGEKVAHDQSRPLIDVLIERGILLEKFLGQAIADYIKFPYVDLRNRSIADELLKLIPENIASEKRLIAFELKDGTVSIAMDNPRNIESVEFIKKMTGLLVEPYYSLPRNLDEALDHYHKDIKVDFQKEIFQNVDAATKLAAVGAQDLPVVKILDTLLQFAASEKASDAHIENVGEKLVIRFRIDGKLKDVLELPAKIQSGLITRIKILSSLRTDEHRTPQDGRFRFKHRNDEISVRVSILPTYHGEDAVLRLLSSAARPKTLQDLGLTGQNLKVIEEELTKPHGMILATGPTGSGKTTTLYNILTILNTSEVNICTIEDPIEYGLPRVNQIQVNPQAGLTFANGLRSILRHDPDIILVGEIRDEETAEIAIHSALTGHLVLSSLHTNDAVGAIPRLIDLGAQAYLIGSSLSLVIAQRLVARNCPSCLVSIPIEKTLLETLNKDFGGKKTLFDKNNPRQYKSRGCSVCNNEGTRGRVGIFEVLRVSQAIKDLVFSKAPLQKIAEQAKKDGFKTMINDGLEKVQAGTTTIEEVLSATRE</sequence>
<keyword evidence="2" id="KW-0547">Nucleotide-binding</keyword>
<evidence type="ECO:0000256" key="2">
    <source>
        <dbReference type="ARBA" id="ARBA00022741"/>
    </source>
</evidence>
<dbReference type="InterPro" id="IPR027417">
    <property type="entry name" value="P-loop_NTPase"/>
</dbReference>
<dbReference type="Pfam" id="PF05157">
    <property type="entry name" value="MshEN"/>
    <property type="match status" value="1"/>
</dbReference>